<keyword evidence="5" id="KW-0805">Transcription regulation</keyword>
<dbReference type="InterPro" id="IPR044653">
    <property type="entry name" value="AZF1/2/3-like"/>
</dbReference>
<evidence type="ECO:0000256" key="8">
    <source>
        <dbReference type="SAM" id="MobiDB-lite"/>
    </source>
</evidence>
<dbReference type="GO" id="GO:0000976">
    <property type="term" value="F:transcription cis-regulatory region binding"/>
    <property type="evidence" value="ECO:0007669"/>
    <property type="project" value="TreeGrafter"/>
</dbReference>
<dbReference type="GO" id="GO:0008270">
    <property type="term" value="F:zinc ion binding"/>
    <property type="evidence" value="ECO:0007669"/>
    <property type="project" value="UniProtKB-KW"/>
</dbReference>
<feature type="region of interest" description="Disordered" evidence="8">
    <location>
        <begin position="1"/>
        <end position="34"/>
    </location>
</feature>
<dbReference type="GO" id="GO:0005634">
    <property type="term" value="C:nucleus"/>
    <property type="evidence" value="ECO:0007669"/>
    <property type="project" value="TreeGrafter"/>
</dbReference>
<feature type="compositionally biased region" description="Low complexity" evidence="8">
    <location>
        <begin position="198"/>
        <end position="209"/>
    </location>
</feature>
<keyword evidence="1" id="KW-0479">Metal-binding</keyword>
<evidence type="ECO:0000256" key="6">
    <source>
        <dbReference type="ARBA" id="ARBA00023163"/>
    </source>
</evidence>
<reference evidence="10" key="1">
    <citation type="submission" date="2018-01" db="EMBL/GenBank/DDBJ databases">
        <authorList>
            <person name="Mao J.F."/>
        </authorList>
    </citation>
    <scope>NUCLEOTIDE SEQUENCE</scope>
    <source>
        <strain evidence="10">Huo1</strain>
        <tissue evidence="10">Leaf</tissue>
    </source>
</reference>
<dbReference type="PANTHER" id="PTHR45988">
    <property type="entry name" value="C2H2 TYPE ZINC FINGER TRANSCRIPTION FACTOR FAMILY-RELATED"/>
    <property type="match status" value="1"/>
</dbReference>
<keyword evidence="11" id="KW-1185">Reference proteome</keyword>
<keyword evidence="4" id="KW-0862">Zinc</keyword>
<dbReference type="GO" id="GO:0003700">
    <property type="term" value="F:DNA-binding transcription factor activity"/>
    <property type="evidence" value="ECO:0007669"/>
    <property type="project" value="InterPro"/>
</dbReference>
<protein>
    <recommendedName>
        <fullName evidence="9">C2H2-type domain-containing protein</fullName>
    </recommendedName>
</protein>
<evidence type="ECO:0000313" key="11">
    <source>
        <dbReference type="Proteomes" id="UP000298416"/>
    </source>
</evidence>
<accession>A0A8X8X8H6</accession>
<dbReference type="AlphaFoldDB" id="A0A8X8X8H6"/>
<evidence type="ECO:0000256" key="1">
    <source>
        <dbReference type="ARBA" id="ARBA00022723"/>
    </source>
</evidence>
<dbReference type="Pfam" id="PF13912">
    <property type="entry name" value="zf-C2H2_6"/>
    <property type="match status" value="2"/>
</dbReference>
<comment type="caution">
    <text evidence="10">The sequence shown here is derived from an EMBL/GenBank/DDBJ whole genome shotgun (WGS) entry which is preliminary data.</text>
</comment>
<evidence type="ECO:0000313" key="10">
    <source>
        <dbReference type="EMBL" id="KAG6408996.1"/>
    </source>
</evidence>
<name>A0A8X8X8H6_SALSN</name>
<evidence type="ECO:0000256" key="7">
    <source>
        <dbReference type="PROSITE-ProRule" id="PRU00042"/>
    </source>
</evidence>
<dbReference type="InterPro" id="IPR013087">
    <property type="entry name" value="Znf_C2H2_type"/>
</dbReference>
<keyword evidence="2" id="KW-0677">Repeat</keyword>
<gene>
    <name evidence="10" type="ORF">SASPL_132024</name>
</gene>
<reference evidence="10" key="2">
    <citation type="submission" date="2020-08" db="EMBL/GenBank/DDBJ databases">
        <title>Plant Genome Project.</title>
        <authorList>
            <person name="Zhang R.-G."/>
        </authorList>
    </citation>
    <scope>NUCLEOTIDE SEQUENCE</scope>
    <source>
        <strain evidence="10">Huo1</strain>
        <tissue evidence="10">Leaf</tissue>
    </source>
</reference>
<dbReference type="PROSITE" id="PS00028">
    <property type="entry name" value="ZINC_FINGER_C2H2_1"/>
    <property type="match status" value="2"/>
</dbReference>
<feature type="domain" description="C2H2-type" evidence="9">
    <location>
        <begin position="113"/>
        <end position="135"/>
    </location>
</feature>
<proteinExistence type="predicted"/>
<organism evidence="10">
    <name type="scientific">Salvia splendens</name>
    <name type="common">Scarlet sage</name>
    <dbReference type="NCBI Taxonomy" id="180675"/>
    <lineage>
        <taxon>Eukaryota</taxon>
        <taxon>Viridiplantae</taxon>
        <taxon>Streptophyta</taxon>
        <taxon>Embryophyta</taxon>
        <taxon>Tracheophyta</taxon>
        <taxon>Spermatophyta</taxon>
        <taxon>Magnoliopsida</taxon>
        <taxon>eudicotyledons</taxon>
        <taxon>Gunneridae</taxon>
        <taxon>Pentapetalae</taxon>
        <taxon>asterids</taxon>
        <taxon>lamiids</taxon>
        <taxon>Lamiales</taxon>
        <taxon>Lamiaceae</taxon>
        <taxon>Nepetoideae</taxon>
        <taxon>Mentheae</taxon>
        <taxon>Salviinae</taxon>
        <taxon>Salvia</taxon>
        <taxon>Salvia subgen. Calosphace</taxon>
        <taxon>core Calosphace</taxon>
    </lineage>
</organism>
<evidence type="ECO:0000256" key="4">
    <source>
        <dbReference type="ARBA" id="ARBA00022833"/>
    </source>
</evidence>
<dbReference type="PROSITE" id="PS50157">
    <property type="entry name" value="ZINC_FINGER_C2H2_2"/>
    <property type="match status" value="2"/>
</dbReference>
<dbReference type="SMART" id="SM00355">
    <property type="entry name" value="ZnF_C2H2"/>
    <property type="match status" value="2"/>
</dbReference>
<keyword evidence="3 7" id="KW-0863">Zinc-finger</keyword>
<dbReference type="Proteomes" id="UP000298416">
    <property type="component" value="Unassembled WGS sequence"/>
</dbReference>
<evidence type="ECO:0000259" key="9">
    <source>
        <dbReference type="PROSITE" id="PS50157"/>
    </source>
</evidence>
<evidence type="ECO:0000256" key="3">
    <source>
        <dbReference type="ARBA" id="ARBA00022771"/>
    </source>
</evidence>
<evidence type="ECO:0000256" key="5">
    <source>
        <dbReference type="ARBA" id="ARBA00023015"/>
    </source>
</evidence>
<dbReference type="SUPFAM" id="SSF57667">
    <property type="entry name" value="beta-beta-alpha zinc fingers"/>
    <property type="match status" value="1"/>
</dbReference>
<dbReference type="Gene3D" id="3.30.160.60">
    <property type="entry name" value="Classic Zinc Finger"/>
    <property type="match status" value="1"/>
</dbReference>
<keyword evidence="6" id="KW-0804">Transcription</keyword>
<dbReference type="EMBL" id="PNBA02000011">
    <property type="protein sequence ID" value="KAG6408996.1"/>
    <property type="molecule type" value="Genomic_DNA"/>
</dbReference>
<feature type="domain" description="C2H2-type" evidence="9">
    <location>
        <begin position="65"/>
        <end position="92"/>
    </location>
</feature>
<feature type="region of interest" description="Disordered" evidence="8">
    <location>
        <begin position="186"/>
        <end position="216"/>
    </location>
</feature>
<evidence type="ECO:0000256" key="2">
    <source>
        <dbReference type="ARBA" id="ARBA00022737"/>
    </source>
</evidence>
<dbReference type="PANTHER" id="PTHR45988:SF92">
    <property type="entry name" value="C2H2 TYPE ZINC FINGER TRANSCRIPTION FACTOR FAMILY-RELATED"/>
    <property type="match status" value="1"/>
</dbReference>
<feature type="compositionally biased region" description="Basic and acidic residues" evidence="8">
    <location>
        <begin position="15"/>
        <end position="25"/>
    </location>
</feature>
<sequence length="292" mass="31415">MALTTGAAPPLSHSRSFDDVSDWPKSKRSKRLLSSREQSQDEYLAFCLVMLARGGGGAAAGSVSYKCSVCGRAFHSYQALGGHKASHRAKAPAAAEEINSSAAAGLSPSGRRHECSVCHKIFPSGQALGGHKRRHYEGVIGGSATRSRATAVVRDLDLNSLPSGEEKKQFQVPIKFWKKRDCQDEERRAAAAQTNPDSSNGVTSASSSSRWQTAARRGENVTGKLIRLAEGEISATVKRFNLRIKEIIAEDEGGAANVCAVRGRELMSPPHSRCEELVGMGCRREDIENPLP</sequence>
<dbReference type="InterPro" id="IPR036236">
    <property type="entry name" value="Znf_C2H2_sf"/>
</dbReference>